<reference evidence="2 3" key="2">
    <citation type="submission" date="2019-01" db="EMBL/GenBank/DDBJ databases">
        <title>The decoding of complex shrimp genome reveals the adaptation for benthos swimmer, frequently molting mechanism and breeding impact on genome.</title>
        <authorList>
            <person name="Sun Y."/>
            <person name="Gao Y."/>
            <person name="Yu Y."/>
        </authorList>
    </citation>
    <scope>NUCLEOTIDE SEQUENCE [LARGE SCALE GENOMIC DNA]</scope>
    <source>
        <tissue evidence="2">Muscle</tissue>
    </source>
</reference>
<evidence type="ECO:0000313" key="3">
    <source>
        <dbReference type="Proteomes" id="UP000283509"/>
    </source>
</evidence>
<feature type="region of interest" description="Disordered" evidence="1">
    <location>
        <begin position="68"/>
        <end position="138"/>
    </location>
</feature>
<feature type="compositionally biased region" description="Low complexity" evidence="1">
    <location>
        <begin position="284"/>
        <end position="305"/>
    </location>
</feature>
<feature type="region of interest" description="Disordered" evidence="1">
    <location>
        <begin position="1"/>
        <end position="50"/>
    </location>
</feature>
<feature type="compositionally biased region" description="Polar residues" evidence="1">
    <location>
        <begin position="230"/>
        <end position="246"/>
    </location>
</feature>
<evidence type="ECO:0000313" key="2">
    <source>
        <dbReference type="EMBL" id="ROT75974.1"/>
    </source>
</evidence>
<accession>A0A3R7PLP7</accession>
<feature type="compositionally biased region" description="Low complexity" evidence="1">
    <location>
        <begin position="335"/>
        <end position="347"/>
    </location>
</feature>
<feature type="region of interest" description="Disordered" evidence="1">
    <location>
        <begin position="178"/>
        <end position="215"/>
    </location>
</feature>
<protein>
    <submittedName>
        <fullName evidence="2">Putative ensconsin isoform X9</fullName>
    </submittedName>
</protein>
<feature type="compositionally biased region" description="Polar residues" evidence="1">
    <location>
        <begin position="178"/>
        <end position="187"/>
    </location>
</feature>
<dbReference type="Proteomes" id="UP000283509">
    <property type="component" value="Unassembled WGS sequence"/>
</dbReference>
<organism evidence="2 3">
    <name type="scientific">Penaeus vannamei</name>
    <name type="common">Whiteleg shrimp</name>
    <name type="synonym">Litopenaeus vannamei</name>
    <dbReference type="NCBI Taxonomy" id="6689"/>
    <lineage>
        <taxon>Eukaryota</taxon>
        <taxon>Metazoa</taxon>
        <taxon>Ecdysozoa</taxon>
        <taxon>Arthropoda</taxon>
        <taxon>Crustacea</taxon>
        <taxon>Multicrustacea</taxon>
        <taxon>Malacostraca</taxon>
        <taxon>Eumalacostraca</taxon>
        <taxon>Eucarida</taxon>
        <taxon>Decapoda</taxon>
        <taxon>Dendrobranchiata</taxon>
        <taxon>Penaeoidea</taxon>
        <taxon>Penaeidae</taxon>
        <taxon>Penaeus</taxon>
    </lineage>
</organism>
<sequence>MSSSDAYWFAQGDNPPPSKQQRASLAGPNDLIFGEDDKSSGLSYKDREERVRQLREKQQLEKQQKLEELKEQAAAAQKFREQQENERRRRLEDMRLRDADRRSQVEERKRIIQQAEQDRREAVLRKTAEREQRLESKRRNEKSNIVFAFGSSTPRMLDPKDSASTFWGSRRATSTTNVHLADTNISRRASEGGDMDLSRKRATSAHSLDRKPEDLRMSSSMYEVFHWDDSSPTYQKHPPTTQGTRLTKSRDSSLERKTPPSALSWVRSSTPQPPKSTHHHSSKDASAPPSSTSSSSSDKTPTNSSQSRFCVWEFGDNFTALGPANQTSGGSGNLASPSPATTPTSSTCYSRRTASVFTGAGCTFGGEFASWLTQGCLLKECSTCRCLTFNS</sequence>
<feature type="region of interest" description="Disordered" evidence="1">
    <location>
        <begin position="229"/>
        <end position="305"/>
    </location>
</feature>
<feature type="compositionally biased region" description="Basic and acidic residues" evidence="1">
    <location>
        <begin position="35"/>
        <end position="50"/>
    </location>
</feature>
<feature type="compositionally biased region" description="Basic and acidic residues" evidence="1">
    <location>
        <begin position="188"/>
        <end position="199"/>
    </location>
</feature>
<comment type="caution">
    <text evidence="2">The sequence shown here is derived from an EMBL/GenBank/DDBJ whole genome shotgun (WGS) entry which is preliminary data.</text>
</comment>
<reference evidence="2 3" key="1">
    <citation type="submission" date="2018-04" db="EMBL/GenBank/DDBJ databases">
        <authorList>
            <person name="Zhang X."/>
            <person name="Yuan J."/>
            <person name="Li F."/>
            <person name="Xiang J."/>
        </authorList>
    </citation>
    <scope>NUCLEOTIDE SEQUENCE [LARGE SCALE GENOMIC DNA]</scope>
    <source>
        <tissue evidence="2">Muscle</tissue>
    </source>
</reference>
<dbReference type="OrthoDB" id="6382786at2759"/>
<evidence type="ECO:0000256" key="1">
    <source>
        <dbReference type="SAM" id="MobiDB-lite"/>
    </source>
</evidence>
<feature type="compositionally biased region" description="Basic and acidic residues" evidence="1">
    <location>
        <begin position="78"/>
        <end position="138"/>
    </location>
</feature>
<name>A0A3R7PLP7_PENVA</name>
<keyword evidence="3" id="KW-1185">Reference proteome</keyword>
<feature type="region of interest" description="Disordered" evidence="1">
    <location>
        <begin position="322"/>
        <end position="347"/>
    </location>
</feature>
<gene>
    <name evidence="2" type="ORF">C7M84_005460</name>
</gene>
<dbReference type="EMBL" id="QCYY01001705">
    <property type="protein sequence ID" value="ROT75974.1"/>
    <property type="molecule type" value="Genomic_DNA"/>
</dbReference>
<feature type="compositionally biased region" description="Basic and acidic residues" evidence="1">
    <location>
        <begin position="248"/>
        <end position="258"/>
    </location>
</feature>
<proteinExistence type="predicted"/>
<dbReference type="AlphaFoldDB" id="A0A3R7PLP7"/>